<feature type="domain" description="Prion-inhibition and propagation HeLo" evidence="1">
    <location>
        <begin position="2"/>
        <end position="70"/>
    </location>
</feature>
<comment type="caution">
    <text evidence="2">The sequence shown here is derived from an EMBL/GenBank/DDBJ whole genome shotgun (WGS) entry which is preliminary data.</text>
</comment>
<sequence length="164" mass="18523">MEGFAFWQRINDSSESSKNFQTLLDFQRARLSAWAQEWDIGSNNHPKDPRFCMLEGVVTSHLQLIYQVFSGFGTAGIPLPVLDQTRAIVSMDLLPRFIHLGTSSDPYTLRNPDPPTGAGWAFSMDNVKWALQEDKLKDGLALLRTLLNDLYSILPRNAAIRQGR</sequence>
<gene>
    <name evidence="2" type="ORF">PPNO1_LOCUS3627</name>
</gene>
<dbReference type="Pfam" id="PF14479">
    <property type="entry name" value="HeLo"/>
    <property type="match status" value="1"/>
</dbReference>
<organism evidence="2 3">
    <name type="scientific">Parascedosporium putredinis</name>
    <dbReference type="NCBI Taxonomy" id="1442378"/>
    <lineage>
        <taxon>Eukaryota</taxon>
        <taxon>Fungi</taxon>
        <taxon>Dikarya</taxon>
        <taxon>Ascomycota</taxon>
        <taxon>Pezizomycotina</taxon>
        <taxon>Sordariomycetes</taxon>
        <taxon>Hypocreomycetidae</taxon>
        <taxon>Microascales</taxon>
        <taxon>Microascaceae</taxon>
        <taxon>Parascedosporium</taxon>
    </lineage>
</organism>
<dbReference type="EMBL" id="CALLCH030000009">
    <property type="protein sequence ID" value="CAI4213883.1"/>
    <property type="molecule type" value="Genomic_DNA"/>
</dbReference>
<dbReference type="AlphaFoldDB" id="A0A9P1GZQ7"/>
<accession>A0A9P1GZQ7</accession>
<evidence type="ECO:0000259" key="1">
    <source>
        <dbReference type="Pfam" id="PF14479"/>
    </source>
</evidence>
<reference evidence="2" key="1">
    <citation type="submission" date="2022-11" db="EMBL/GenBank/DDBJ databases">
        <authorList>
            <person name="Scott C."/>
            <person name="Bruce N."/>
        </authorList>
    </citation>
    <scope>NUCLEOTIDE SEQUENCE</scope>
</reference>
<proteinExistence type="predicted"/>
<dbReference type="InterPro" id="IPR038305">
    <property type="entry name" value="HeLo_sf"/>
</dbReference>
<dbReference type="Gene3D" id="1.20.120.1020">
    <property type="entry name" value="Prion-inhibition and propagation, HeLo domain"/>
    <property type="match status" value="1"/>
</dbReference>
<dbReference type="OrthoDB" id="1911848at2759"/>
<dbReference type="InterPro" id="IPR029498">
    <property type="entry name" value="HeLo_dom"/>
</dbReference>
<name>A0A9P1GZQ7_9PEZI</name>
<dbReference type="Proteomes" id="UP000838763">
    <property type="component" value="Unassembled WGS sequence"/>
</dbReference>
<protein>
    <recommendedName>
        <fullName evidence="1">Prion-inhibition and propagation HeLo domain-containing protein</fullName>
    </recommendedName>
</protein>
<keyword evidence="3" id="KW-1185">Reference proteome</keyword>
<evidence type="ECO:0000313" key="3">
    <source>
        <dbReference type="Proteomes" id="UP000838763"/>
    </source>
</evidence>
<evidence type="ECO:0000313" key="2">
    <source>
        <dbReference type="EMBL" id="CAI4213883.1"/>
    </source>
</evidence>